<keyword evidence="7" id="KW-1185">Reference proteome</keyword>
<dbReference type="SUPFAM" id="SSF51905">
    <property type="entry name" value="FAD/NAD(P)-binding domain"/>
    <property type="match status" value="1"/>
</dbReference>
<dbReference type="RefSeq" id="WP_107567476.1">
    <property type="nucleotide sequence ID" value="NZ_PYYB01000001.1"/>
</dbReference>
<dbReference type="InterPro" id="IPR036188">
    <property type="entry name" value="FAD/NAD-bd_sf"/>
</dbReference>
<evidence type="ECO:0000313" key="6">
    <source>
        <dbReference type="EMBL" id="PTL59040.1"/>
    </source>
</evidence>
<proteinExistence type="inferred from homology"/>
<dbReference type="Gene3D" id="3.50.50.60">
    <property type="entry name" value="FAD/NAD(P)-binding domain"/>
    <property type="match status" value="2"/>
</dbReference>
<keyword evidence="3" id="KW-0274">FAD</keyword>
<evidence type="ECO:0000256" key="1">
    <source>
        <dbReference type="ARBA" id="ARBA00010790"/>
    </source>
</evidence>
<evidence type="ECO:0000259" key="5">
    <source>
        <dbReference type="PROSITE" id="PS00624"/>
    </source>
</evidence>
<dbReference type="PROSITE" id="PS00624">
    <property type="entry name" value="GMC_OXRED_2"/>
    <property type="match status" value="1"/>
</dbReference>
<keyword evidence="2" id="KW-0285">Flavoprotein</keyword>
<dbReference type="Pfam" id="PF00732">
    <property type="entry name" value="GMC_oxred_N"/>
    <property type="match status" value="1"/>
</dbReference>
<dbReference type="Pfam" id="PF05199">
    <property type="entry name" value="GMC_oxred_C"/>
    <property type="match status" value="1"/>
</dbReference>
<organism evidence="6 7">
    <name type="scientific">Paraconexibacter algicola</name>
    <dbReference type="NCBI Taxonomy" id="2133960"/>
    <lineage>
        <taxon>Bacteria</taxon>
        <taxon>Bacillati</taxon>
        <taxon>Actinomycetota</taxon>
        <taxon>Thermoleophilia</taxon>
        <taxon>Solirubrobacterales</taxon>
        <taxon>Paraconexibacteraceae</taxon>
        <taxon>Paraconexibacter</taxon>
    </lineage>
</organism>
<reference evidence="6 7" key="1">
    <citation type="submission" date="2018-03" db="EMBL/GenBank/DDBJ databases">
        <title>Aquarubrobacter algicola gen. nov., sp. nov., a novel actinobacterium isolated from shallow eutrophic lake during the end of cyanobacterial harmful algal blooms.</title>
        <authorList>
            <person name="Chun S.J."/>
        </authorList>
    </citation>
    <scope>NUCLEOTIDE SEQUENCE [LARGE SCALE GENOMIC DNA]</scope>
    <source>
        <strain evidence="6 7">Seoho-28</strain>
    </source>
</reference>
<evidence type="ECO:0000256" key="4">
    <source>
        <dbReference type="ARBA" id="ARBA00023002"/>
    </source>
</evidence>
<evidence type="ECO:0000313" key="7">
    <source>
        <dbReference type="Proteomes" id="UP000240739"/>
    </source>
</evidence>
<dbReference type="AlphaFoldDB" id="A0A2T4UIH7"/>
<name>A0A2T4UIH7_9ACTN</name>
<dbReference type="GO" id="GO:0016614">
    <property type="term" value="F:oxidoreductase activity, acting on CH-OH group of donors"/>
    <property type="evidence" value="ECO:0007669"/>
    <property type="project" value="InterPro"/>
</dbReference>
<feature type="domain" description="Glucose-methanol-choline oxidoreductase N-terminal" evidence="5">
    <location>
        <begin position="402"/>
        <end position="416"/>
    </location>
</feature>
<dbReference type="InterPro" id="IPR007867">
    <property type="entry name" value="GMC_OxRtase_C"/>
</dbReference>
<evidence type="ECO:0000256" key="3">
    <source>
        <dbReference type="ARBA" id="ARBA00022827"/>
    </source>
</evidence>
<dbReference type="Proteomes" id="UP000240739">
    <property type="component" value="Unassembled WGS sequence"/>
</dbReference>
<dbReference type="InterPro" id="IPR003953">
    <property type="entry name" value="FAD-dep_OxRdtase_2_FAD-bd"/>
</dbReference>
<comment type="similarity">
    <text evidence="1">Belongs to the GMC oxidoreductase family.</text>
</comment>
<dbReference type="OrthoDB" id="9798604at2"/>
<protein>
    <submittedName>
        <fullName evidence="6">Glucose-methanol-choline oxidoreductase</fullName>
    </submittedName>
</protein>
<keyword evidence="4" id="KW-0560">Oxidoreductase</keyword>
<gene>
    <name evidence="6" type="ORF">C7Y72_04960</name>
</gene>
<sequence length="663" mass="69054">MSAAPVAVLTDAQRATLALVCDTYAPAVPSASADPVERAFLERPATAVGVVEQVEGLMGQVMTPEEIAGFAGLLEALADAGFDAADLAGRTAILHGVAADPAARLGLDALRGLTMLFFYGLPGADGRNVNWDAIGFPGPPSAPPATPKTLAVHEVSGEHAVLACDVVVVGSGAGGGVVAARCAAAGKEVLVLEAGQYRNEADFSNLEVPGYFELYYGGGLASSESGSLAILAGATLGGGTVVNYMNCVRPPAAVLAEWAGHGLDGLDDDAFVRDHVDVVLERIGANTEATTQNGTHRRMLAACDALGYEHRPLWRNAAPDDDPERCGFCLLGCQRGCKRSSMTTWLQDASDDGARAITGCHVDRVTVDATGAATGVVATVTAPDGTTTALTVRASTVVVAAGSIESPALLLRSGIGGPAVGRNLRVHPAFVVYGIYDEPVEGWRGQVQSALSDHFFDVQDGHGFLLEAAGQMPAFAAVAYPWDSGEQHKRLMRLMPNTAPFITVARDHGSGRVVLDDRGRAVVRWDLDDPVDRELAVRAHVELARMHVAAGAAELVTTHARELRWRQGDDLDAFLDRLREASYDAGQVTCFSAHQMGSCRMGGDPETSVADGRGELHDAPGVWIGDASAFPTAPGVNPMVTIMALADRTAAAILAGDQSLVAS</sequence>
<dbReference type="GO" id="GO:0050660">
    <property type="term" value="F:flavin adenine dinucleotide binding"/>
    <property type="evidence" value="ECO:0007669"/>
    <property type="project" value="InterPro"/>
</dbReference>
<dbReference type="InterPro" id="IPR000172">
    <property type="entry name" value="GMC_OxRdtase_N"/>
</dbReference>
<evidence type="ECO:0000256" key="2">
    <source>
        <dbReference type="ARBA" id="ARBA00022630"/>
    </source>
</evidence>
<dbReference type="Pfam" id="PF00890">
    <property type="entry name" value="FAD_binding_2"/>
    <property type="match status" value="1"/>
</dbReference>
<dbReference type="EMBL" id="PYYB01000001">
    <property type="protein sequence ID" value="PTL59040.1"/>
    <property type="molecule type" value="Genomic_DNA"/>
</dbReference>
<dbReference type="PANTHER" id="PTHR46056">
    <property type="entry name" value="LONG-CHAIN-ALCOHOL OXIDASE"/>
    <property type="match status" value="1"/>
</dbReference>
<dbReference type="PANTHER" id="PTHR46056:SF12">
    <property type="entry name" value="LONG-CHAIN-ALCOHOL OXIDASE"/>
    <property type="match status" value="1"/>
</dbReference>
<comment type="caution">
    <text evidence="6">The sequence shown here is derived from an EMBL/GenBank/DDBJ whole genome shotgun (WGS) entry which is preliminary data.</text>
</comment>
<accession>A0A2T4UIH7</accession>